<organism evidence="11 12">
    <name type="scientific">Paramecium sonneborni</name>
    <dbReference type="NCBI Taxonomy" id="65129"/>
    <lineage>
        <taxon>Eukaryota</taxon>
        <taxon>Sar</taxon>
        <taxon>Alveolata</taxon>
        <taxon>Ciliophora</taxon>
        <taxon>Intramacronucleata</taxon>
        <taxon>Oligohymenophorea</taxon>
        <taxon>Peniculida</taxon>
        <taxon>Parameciidae</taxon>
        <taxon>Paramecium</taxon>
    </lineage>
</organism>
<dbReference type="OrthoDB" id="7462577at2759"/>
<keyword evidence="6 8" id="KW-0255">Endonuclease</keyword>
<dbReference type="InterPro" id="IPR004649">
    <property type="entry name" value="RNase_H2_suA"/>
</dbReference>
<protein>
    <recommendedName>
        <fullName evidence="9">Ribonuclease</fullName>
        <ecNumber evidence="9">3.1.26.4</ecNumber>
    </recommendedName>
</protein>
<evidence type="ECO:0000256" key="1">
    <source>
        <dbReference type="ARBA" id="ARBA00000077"/>
    </source>
</evidence>
<dbReference type="GO" id="GO:0046872">
    <property type="term" value="F:metal ion binding"/>
    <property type="evidence" value="ECO:0007669"/>
    <property type="project" value="UniProtKB-KW"/>
</dbReference>
<gene>
    <name evidence="11" type="ORF">PSON_ATCC_30995.1.T0980086</name>
</gene>
<evidence type="ECO:0000256" key="2">
    <source>
        <dbReference type="ARBA" id="ARBA00001946"/>
    </source>
</evidence>
<evidence type="ECO:0000256" key="5">
    <source>
        <dbReference type="ARBA" id="ARBA00022723"/>
    </source>
</evidence>
<evidence type="ECO:0000256" key="3">
    <source>
        <dbReference type="ARBA" id="ARBA00007058"/>
    </source>
</evidence>
<dbReference type="AlphaFoldDB" id="A0A8S1Q828"/>
<feature type="binding site" evidence="8">
    <location>
        <position position="38"/>
    </location>
    <ligand>
        <name>a divalent metal cation</name>
        <dbReference type="ChEBI" id="CHEBI:60240"/>
    </ligand>
</feature>
<name>A0A8S1Q828_9CILI</name>
<comment type="similarity">
    <text evidence="3">Belongs to the RNase HII family. Eukaryotic subfamily.</text>
</comment>
<dbReference type="CDD" id="cd07181">
    <property type="entry name" value="RNase_HII_eukaryota_like"/>
    <property type="match status" value="1"/>
</dbReference>
<evidence type="ECO:0000256" key="7">
    <source>
        <dbReference type="ARBA" id="ARBA00022801"/>
    </source>
</evidence>
<dbReference type="FunFam" id="3.30.420.10:FF:000242">
    <property type="entry name" value="Ribonuclease HII"/>
    <property type="match status" value="1"/>
</dbReference>
<feature type="domain" description="RNase H type-2" evidence="10">
    <location>
        <begin position="31"/>
        <end position="257"/>
    </location>
</feature>
<dbReference type="Proteomes" id="UP000692954">
    <property type="component" value="Unassembled WGS sequence"/>
</dbReference>
<evidence type="ECO:0000256" key="4">
    <source>
        <dbReference type="ARBA" id="ARBA00022722"/>
    </source>
</evidence>
<evidence type="ECO:0000259" key="10">
    <source>
        <dbReference type="PROSITE" id="PS51975"/>
    </source>
</evidence>
<keyword evidence="12" id="KW-1185">Reference proteome</keyword>
<dbReference type="FunFam" id="1.10.10.460:FF:000001">
    <property type="entry name" value="Ribonuclease"/>
    <property type="match status" value="1"/>
</dbReference>
<dbReference type="PANTHER" id="PTHR10954">
    <property type="entry name" value="RIBONUCLEASE H2 SUBUNIT A"/>
    <property type="match status" value="1"/>
</dbReference>
<dbReference type="GO" id="GO:0032299">
    <property type="term" value="C:ribonuclease H2 complex"/>
    <property type="evidence" value="ECO:0007669"/>
    <property type="project" value="TreeGrafter"/>
</dbReference>
<feature type="binding site" evidence="8">
    <location>
        <position position="37"/>
    </location>
    <ligand>
        <name>a divalent metal cation</name>
        <dbReference type="ChEBI" id="CHEBI:60240"/>
    </ligand>
</feature>
<dbReference type="InterPro" id="IPR024567">
    <property type="entry name" value="RNase_HII/HIII_dom"/>
</dbReference>
<comment type="function">
    <text evidence="9">Endonuclease that specifically degrades the RNA of RNA-DNA hybrids.</text>
</comment>
<dbReference type="NCBIfam" id="TIGR00729">
    <property type="entry name" value="ribonuclease HII"/>
    <property type="match status" value="1"/>
</dbReference>
<dbReference type="InterPro" id="IPR001352">
    <property type="entry name" value="RNase_HII/HIII"/>
</dbReference>
<accession>A0A8S1Q828</accession>
<comment type="caution">
    <text evidence="11">The sequence shown here is derived from an EMBL/GenBank/DDBJ whole genome shotgun (WGS) entry which is preliminary data.</text>
</comment>
<keyword evidence="5 8" id="KW-0479">Metal-binding</keyword>
<dbReference type="EC" id="3.1.26.4" evidence="9"/>
<evidence type="ECO:0000256" key="9">
    <source>
        <dbReference type="RuleBase" id="RU003515"/>
    </source>
</evidence>
<evidence type="ECO:0000313" key="12">
    <source>
        <dbReference type="Proteomes" id="UP000692954"/>
    </source>
</evidence>
<comment type="catalytic activity">
    <reaction evidence="1 8 9">
        <text>Endonucleolytic cleavage to 5'-phosphomonoester.</text>
        <dbReference type="EC" id="3.1.26.4"/>
    </reaction>
</comment>
<evidence type="ECO:0000256" key="8">
    <source>
        <dbReference type="PROSITE-ProRule" id="PRU01319"/>
    </source>
</evidence>
<sequence>MKQKQVDPEELVKQVLSNVPESFEELKENLDWQLGIDEAGRGPVLGPMLYASCYWPMKYHKLISQTCEFVDSKQINEAARERLFDVLCQLKGKVLTFETRELSAEYLSKNQQAYLITNLNDISHNTAAELIQSAIKKGFRIKEIYVDTVGPKQTYKAFLQEKLQSLGKAAEIVVEEKADSKYANVSAASICAKVTRDQRIIQISQELLPNDSIGSGYPGDPKTKKYLENTNIPFFVYPKYIRFSWQTIKTIITKRDLCIEFKDEQESAKQVKNLDNYFKKNNTNNAFSYDYRTLTITNCIL</sequence>
<dbReference type="Pfam" id="PF01351">
    <property type="entry name" value="RNase_HII"/>
    <property type="match status" value="1"/>
</dbReference>
<proteinExistence type="inferred from homology"/>
<dbReference type="GO" id="GO:0003723">
    <property type="term" value="F:RNA binding"/>
    <property type="evidence" value="ECO:0007669"/>
    <property type="project" value="UniProtKB-UniRule"/>
</dbReference>
<keyword evidence="4 8" id="KW-0540">Nuclease</keyword>
<feature type="binding site" evidence="8">
    <location>
        <position position="147"/>
    </location>
    <ligand>
        <name>a divalent metal cation</name>
        <dbReference type="ChEBI" id="CHEBI:60240"/>
    </ligand>
</feature>
<reference evidence="11" key="1">
    <citation type="submission" date="2021-01" db="EMBL/GenBank/DDBJ databases">
        <authorList>
            <consortium name="Genoscope - CEA"/>
            <person name="William W."/>
        </authorList>
    </citation>
    <scope>NUCLEOTIDE SEQUENCE</scope>
</reference>
<evidence type="ECO:0000256" key="6">
    <source>
        <dbReference type="ARBA" id="ARBA00022759"/>
    </source>
</evidence>
<keyword evidence="7 8" id="KW-0378">Hydrolase</keyword>
<dbReference type="GO" id="GO:0006298">
    <property type="term" value="P:mismatch repair"/>
    <property type="evidence" value="ECO:0007669"/>
    <property type="project" value="TreeGrafter"/>
</dbReference>
<dbReference type="PANTHER" id="PTHR10954:SF7">
    <property type="entry name" value="RIBONUCLEASE H2 SUBUNIT A"/>
    <property type="match status" value="1"/>
</dbReference>
<dbReference type="GO" id="GO:0043137">
    <property type="term" value="P:DNA replication, removal of RNA primer"/>
    <property type="evidence" value="ECO:0007669"/>
    <property type="project" value="TreeGrafter"/>
</dbReference>
<comment type="cofactor">
    <cofactor evidence="8">
        <name>Mn(2+)</name>
        <dbReference type="ChEBI" id="CHEBI:29035"/>
    </cofactor>
    <cofactor evidence="8">
        <name>Mg(2+)</name>
        <dbReference type="ChEBI" id="CHEBI:18420"/>
    </cofactor>
    <text evidence="8">Manganese or magnesium. Binds 1 divalent metal ion per monomer in the absence of substrate. May bind a second metal ion after substrate binding.</text>
</comment>
<dbReference type="GO" id="GO:0004523">
    <property type="term" value="F:RNA-DNA hybrid ribonuclease activity"/>
    <property type="evidence" value="ECO:0007669"/>
    <property type="project" value="UniProtKB-UniRule"/>
</dbReference>
<dbReference type="PROSITE" id="PS51975">
    <property type="entry name" value="RNASE_H_2"/>
    <property type="match status" value="1"/>
</dbReference>
<dbReference type="EMBL" id="CAJJDN010000098">
    <property type="protein sequence ID" value="CAD8111473.1"/>
    <property type="molecule type" value="Genomic_DNA"/>
</dbReference>
<comment type="cofactor">
    <cofactor evidence="2">
        <name>Mg(2+)</name>
        <dbReference type="ChEBI" id="CHEBI:18420"/>
    </cofactor>
</comment>
<evidence type="ECO:0000313" key="11">
    <source>
        <dbReference type="EMBL" id="CAD8111473.1"/>
    </source>
</evidence>